<organism evidence="1 2">
    <name type="scientific">Nocardioides panacihumi</name>
    <dbReference type="NCBI Taxonomy" id="400774"/>
    <lineage>
        <taxon>Bacteria</taxon>
        <taxon>Bacillati</taxon>
        <taxon>Actinomycetota</taxon>
        <taxon>Actinomycetes</taxon>
        <taxon>Propionibacteriales</taxon>
        <taxon>Nocardioidaceae</taxon>
        <taxon>Nocardioides</taxon>
    </lineage>
</organism>
<accession>A0ABP5CD78</accession>
<protein>
    <submittedName>
        <fullName evidence="1">Uncharacterized protein</fullName>
    </submittedName>
</protein>
<proteinExistence type="predicted"/>
<dbReference type="Proteomes" id="UP001500571">
    <property type="component" value="Unassembled WGS sequence"/>
</dbReference>
<dbReference type="Pfam" id="PF21790">
    <property type="entry name" value="OGG"/>
    <property type="match status" value="1"/>
</dbReference>
<keyword evidence="2" id="KW-1185">Reference proteome</keyword>
<dbReference type="EMBL" id="BAAAPB010000002">
    <property type="protein sequence ID" value="GAA1961255.1"/>
    <property type="molecule type" value="Genomic_DNA"/>
</dbReference>
<comment type="caution">
    <text evidence="1">The sequence shown here is derived from an EMBL/GenBank/DDBJ whole genome shotgun (WGS) entry which is preliminary data.</text>
</comment>
<name>A0ABP5CD78_9ACTN</name>
<gene>
    <name evidence="1" type="ORF">GCM10009798_21280</name>
</gene>
<reference evidence="2" key="1">
    <citation type="journal article" date="2019" name="Int. J. Syst. Evol. Microbiol.">
        <title>The Global Catalogue of Microorganisms (GCM) 10K type strain sequencing project: providing services to taxonomists for standard genome sequencing and annotation.</title>
        <authorList>
            <consortium name="The Broad Institute Genomics Platform"/>
            <consortium name="The Broad Institute Genome Sequencing Center for Infectious Disease"/>
            <person name="Wu L."/>
            <person name="Ma J."/>
        </authorList>
    </citation>
    <scope>NUCLEOTIDE SEQUENCE [LARGE SCALE GENOMIC DNA]</scope>
    <source>
        <strain evidence="2">JCM 15309</strain>
    </source>
</reference>
<evidence type="ECO:0000313" key="2">
    <source>
        <dbReference type="Proteomes" id="UP001500571"/>
    </source>
</evidence>
<dbReference type="RefSeq" id="WP_344044803.1">
    <property type="nucleotide sequence ID" value="NZ_BAAAPB010000002.1"/>
</dbReference>
<dbReference type="InterPro" id="IPR048868">
    <property type="entry name" value="OGG-like_put"/>
</dbReference>
<evidence type="ECO:0000313" key="1">
    <source>
        <dbReference type="EMBL" id="GAA1961255.1"/>
    </source>
</evidence>
<sequence length="224" mass="24016">MIDDEVQADVRAAQALAASTDIGGGALDAVTWTADPERAVALHPSWLTEPLLPERVRHELRIGRSDLLAVATECRATGRWAPLLVCVNAWGLAESGYGAWRTRRMLELPDLEPRLAAAVATLDDHGPIEAYYLLNNDGHLHGWGPALFTRFLEVVDGREPGRALGLDPTLAGAVNGIVPGIDLEAADWGTAEYAFYLALLHRIADEVGVAPVSVEAALAAKFAR</sequence>